<dbReference type="InterPro" id="IPR007280">
    <property type="entry name" value="Peptidase_C_arc/bac"/>
</dbReference>
<accession>A0ABR6X173</accession>
<name>A0ABR6X173_9BURK</name>
<feature type="domain" description="Peptidase C-terminal archaeal/bacterial" evidence="2">
    <location>
        <begin position="546"/>
        <end position="613"/>
    </location>
</feature>
<dbReference type="Gene3D" id="3.40.390.10">
    <property type="entry name" value="Collagenase (Catalytic Domain)"/>
    <property type="match status" value="1"/>
</dbReference>
<protein>
    <submittedName>
        <fullName evidence="3">Pre-peptidase C-terminal domain-containing protein</fullName>
    </submittedName>
</protein>
<comment type="caution">
    <text evidence="3">The sequence shown here is derived from an EMBL/GenBank/DDBJ whole genome shotgun (WGS) entry which is preliminary data.</text>
</comment>
<dbReference type="InterPro" id="IPR024079">
    <property type="entry name" value="MetalloPept_cat_dom_sf"/>
</dbReference>
<dbReference type="RefSeq" id="WP_186921307.1">
    <property type="nucleotide sequence ID" value="NZ_JACOFW010000002.1"/>
</dbReference>
<evidence type="ECO:0000313" key="3">
    <source>
        <dbReference type="EMBL" id="MBC3806320.1"/>
    </source>
</evidence>
<organism evidence="3 4">
    <name type="scientific">Undibacterium seohonense</name>
    <dbReference type="NCBI Taxonomy" id="1344950"/>
    <lineage>
        <taxon>Bacteria</taxon>
        <taxon>Pseudomonadati</taxon>
        <taxon>Pseudomonadota</taxon>
        <taxon>Betaproteobacteria</taxon>
        <taxon>Burkholderiales</taxon>
        <taxon>Oxalobacteraceae</taxon>
        <taxon>Undibacterium</taxon>
    </lineage>
</organism>
<feature type="signal peptide" evidence="1">
    <location>
        <begin position="1"/>
        <end position="34"/>
    </location>
</feature>
<dbReference type="Proteomes" id="UP000648257">
    <property type="component" value="Unassembled WGS sequence"/>
</dbReference>
<evidence type="ECO:0000313" key="4">
    <source>
        <dbReference type="Proteomes" id="UP000648257"/>
    </source>
</evidence>
<dbReference type="SUPFAM" id="SSF89260">
    <property type="entry name" value="Collagen-binding domain"/>
    <property type="match status" value="1"/>
</dbReference>
<dbReference type="SUPFAM" id="SSF55486">
    <property type="entry name" value="Metalloproteases ('zincins'), catalytic domain"/>
    <property type="match status" value="1"/>
</dbReference>
<keyword evidence="4" id="KW-1185">Reference proteome</keyword>
<feature type="chain" id="PRO_5046146809" evidence="1">
    <location>
        <begin position="35"/>
        <end position="627"/>
    </location>
</feature>
<gene>
    <name evidence="3" type="ORF">H8K52_03035</name>
</gene>
<sequence>MKSNQQKQSKNPAQRLLSSSLLCALLSTAFSAGAADTLAARQEIGSADALIRSLVSQHANPNSNANARVAGSDDIAINKNQQFDNDITDYHFKDGVLSVSGKARGVANSTFYLKGTAKNLHGYLIKRDQKKAYEYSTDAKGIVSVTEVPISKVIPDLDEGWLKATTVNNLAGAIHPVYSTMALRQARHIGPYNNEDVTKLESKPGSAWVFYLNHSAVMSGTTPLNGVTKENMYRAWQIVADQYSMYNINITTNPAVYNAAKSANILRTGVINFVNQDGRSNAPLSSFGTTSAGTLYRNPSSGFDYGYGIGMTAAHEVGHQMGMNHDRGGSGGEYFEGIAAYQWGPIMGNYWMGANWASSRWTWSKGEYSTASNFEDDLRIMNVNESIPYVADDNPSGKNLAVDAAGNISPSTNFGQIEKTGDTDTFNFTVTGNGKLDLKIDPIEYFGMLDVDAKIYNSANTLVASSNKAVNRSAEFIGLNLSAGNYRLVIAGGAEGTPSNGFSNYSSLGYYGMKGSLVGSTPPVDVMLTSGVGLANQSASTGAWKYYAIDVPAGKTSVVFNINGANGDADLYSQLSVKPTTAAYKCKSDGATSIETCTVNAPAAGRYYLGVYAYSAFNTLTVKATVN</sequence>
<dbReference type="Gene3D" id="2.60.120.380">
    <property type="match status" value="2"/>
</dbReference>
<evidence type="ECO:0000256" key="1">
    <source>
        <dbReference type="SAM" id="SignalP"/>
    </source>
</evidence>
<keyword evidence="1" id="KW-0732">Signal</keyword>
<proteinExistence type="predicted"/>
<dbReference type="Pfam" id="PF04151">
    <property type="entry name" value="PPC"/>
    <property type="match status" value="1"/>
</dbReference>
<reference evidence="3 4" key="1">
    <citation type="submission" date="2020-08" db="EMBL/GenBank/DDBJ databases">
        <title>Novel species isolated from subtropical streams in China.</title>
        <authorList>
            <person name="Lu H."/>
        </authorList>
    </citation>
    <scope>NUCLEOTIDE SEQUENCE [LARGE SCALE GENOMIC DNA]</scope>
    <source>
        <strain evidence="3 4">KACC 16656</strain>
    </source>
</reference>
<dbReference type="EMBL" id="JACOFW010000002">
    <property type="protein sequence ID" value="MBC3806320.1"/>
    <property type="molecule type" value="Genomic_DNA"/>
</dbReference>
<evidence type="ECO:0000259" key="2">
    <source>
        <dbReference type="Pfam" id="PF04151"/>
    </source>
</evidence>